<dbReference type="OrthoDB" id="8479357at2"/>
<dbReference type="RefSeq" id="WP_104481254.1">
    <property type="nucleotide sequence ID" value="NZ_CP154825.1"/>
</dbReference>
<dbReference type="FunFam" id="1.10.10.10:FF:000001">
    <property type="entry name" value="LysR family transcriptional regulator"/>
    <property type="match status" value="1"/>
</dbReference>
<dbReference type="PANTHER" id="PTHR30126">
    <property type="entry name" value="HTH-TYPE TRANSCRIPTIONAL REGULATOR"/>
    <property type="match status" value="1"/>
</dbReference>
<dbReference type="Pfam" id="PF03466">
    <property type="entry name" value="LysR_substrate"/>
    <property type="match status" value="1"/>
</dbReference>
<dbReference type="Proteomes" id="UP000239203">
    <property type="component" value="Unassembled WGS sequence"/>
</dbReference>
<evidence type="ECO:0000259" key="5">
    <source>
        <dbReference type="PROSITE" id="PS50931"/>
    </source>
</evidence>
<comment type="caution">
    <text evidence="6">The sequence shown here is derived from an EMBL/GenBank/DDBJ whole genome shotgun (WGS) entry which is preliminary data.</text>
</comment>
<keyword evidence="2" id="KW-0805">Transcription regulation</keyword>
<dbReference type="Gene3D" id="3.40.190.290">
    <property type="match status" value="1"/>
</dbReference>
<keyword evidence="3 6" id="KW-0238">DNA-binding</keyword>
<evidence type="ECO:0000256" key="4">
    <source>
        <dbReference type="ARBA" id="ARBA00023163"/>
    </source>
</evidence>
<dbReference type="InterPro" id="IPR005119">
    <property type="entry name" value="LysR_subst-bd"/>
</dbReference>
<dbReference type="SUPFAM" id="SSF46785">
    <property type="entry name" value="Winged helix' DNA-binding domain"/>
    <property type="match status" value="1"/>
</dbReference>
<dbReference type="GO" id="GO:0000976">
    <property type="term" value="F:transcription cis-regulatory region binding"/>
    <property type="evidence" value="ECO:0007669"/>
    <property type="project" value="TreeGrafter"/>
</dbReference>
<sequence length="299" mass="32337">MEPPHLTAFVAVVDIGSFTRAAARLRISQPTVTARVKALEHHLGSQLLERLPTGPRVTAAGAALLPYAREIIALTERARAAVAAGGEPHGHVDVGTVESLTSYRLLPMIEHIYLRYPKVQISLHSSACGETITRVREGRLDCAFFVDAVGGREDLETRILCPEPLVLVADQDHPLVHAREVGVDDLVHATLIRADSGADYHLEFERLIGLDVAVDRPRVFELDSIDAAKRSAAAGLGMALLPTVAVADELARGELHRIPWRPPFEVCTQVAWRRVGTGHPAVTALVETATKVIAEQGAE</sequence>
<dbReference type="EMBL" id="PTIX01000014">
    <property type="protein sequence ID" value="PPK65451.1"/>
    <property type="molecule type" value="Genomic_DNA"/>
</dbReference>
<dbReference type="InterPro" id="IPR036388">
    <property type="entry name" value="WH-like_DNA-bd_sf"/>
</dbReference>
<dbReference type="Pfam" id="PF00126">
    <property type="entry name" value="HTH_1"/>
    <property type="match status" value="1"/>
</dbReference>
<evidence type="ECO:0000313" key="6">
    <source>
        <dbReference type="EMBL" id="PPK65451.1"/>
    </source>
</evidence>
<comment type="similarity">
    <text evidence="1">Belongs to the LysR transcriptional regulatory family.</text>
</comment>
<dbReference type="GO" id="GO:0003700">
    <property type="term" value="F:DNA-binding transcription factor activity"/>
    <property type="evidence" value="ECO:0007669"/>
    <property type="project" value="InterPro"/>
</dbReference>
<gene>
    <name evidence="6" type="ORF">CLV40_114103</name>
</gene>
<dbReference type="Gene3D" id="1.10.10.10">
    <property type="entry name" value="Winged helix-like DNA-binding domain superfamily/Winged helix DNA-binding domain"/>
    <property type="match status" value="1"/>
</dbReference>
<accession>A0A2S6GJX0</accession>
<evidence type="ECO:0000313" key="7">
    <source>
        <dbReference type="Proteomes" id="UP000239203"/>
    </source>
</evidence>
<evidence type="ECO:0000256" key="2">
    <source>
        <dbReference type="ARBA" id="ARBA00023015"/>
    </source>
</evidence>
<dbReference type="SUPFAM" id="SSF53850">
    <property type="entry name" value="Periplasmic binding protein-like II"/>
    <property type="match status" value="1"/>
</dbReference>
<keyword evidence="4" id="KW-0804">Transcription</keyword>
<name>A0A2S6GJX0_9PSEU</name>
<proteinExistence type="inferred from homology"/>
<evidence type="ECO:0000256" key="3">
    <source>
        <dbReference type="ARBA" id="ARBA00023125"/>
    </source>
</evidence>
<reference evidence="6 7" key="1">
    <citation type="submission" date="2018-02" db="EMBL/GenBank/DDBJ databases">
        <title>Genomic Encyclopedia of Archaeal and Bacterial Type Strains, Phase II (KMG-II): from individual species to whole genera.</title>
        <authorList>
            <person name="Goeker M."/>
        </authorList>
    </citation>
    <scope>NUCLEOTIDE SEQUENCE [LARGE SCALE GENOMIC DNA]</scope>
    <source>
        <strain evidence="6 7">YU 961-1</strain>
    </source>
</reference>
<dbReference type="InterPro" id="IPR000847">
    <property type="entry name" value="LysR_HTH_N"/>
</dbReference>
<dbReference type="PROSITE" id="PS50931">
    <property type="entry name" value="HTH_LYSR"/>
    <property type="match status" value="1"/>
</dbReference>
<feature type="domain" description="HTH lysR-type" evidence="5">
    <location>
        <begin position="1"/>
        <end position="58"/>
    </location>
</feature>
<keyword evidence="7" id="KW-1185">Reference proteome</keyword>
<dbReference type="AlphaFoldDB" id="A0A2S6GJX0"/>
<dbReference type="PANTHER" id="PTHR30126:SF40">
    <property type="entry name" value="HTH-TYPE TRANSCRIPTIONAL REGULATOR GLTR"/>
    <property type="match status" value="1"/>
</dbReference>
<dbReference type="PRINTS" id="PR00039">
    <property type="entry name" value="HTHLYSR"/>
</dbReference>
<dbReference type="CDD" id="cd05466">
    <property type="entry name" value="PBP2_LTTR_substrate"/>
    <property type="match status" value="1"/>
</dbReference>
<protein>
    <submittedName>
        <fullName evidence="6">DNA-binding transcriptional LysR family regulator</fullName>
    </submittedName>
</protein>
<organism evidence="6 7">
    <name type="scientific">Actinokineospora auranticolor</name>
    <dbReference type="NCBI Taxonomy" id="155976"/>
    <lineage>
        <taxon>Bacteria</taxon>
        <taxon>Bacillati</taxon>
        <taxon>Actinomycetota</taxon>
        <taxon>Actinomycetes</taxon>
        <taxon>Pseudonocardiales</taxon>
        <taxon>Pseudonocardiaceae</taxon>
        <taxon>Actinokineospora</taxon>
    </lineage>
</organism>
<dbReference type="InterPro" id="IPR036390">
    <property type="entry name" value="WH_DNA-bd_sf"/>
</dbReference>
<evidence type="ECO:0000256" key="1">
    <source>
        <dbReference type="ARBA" id="ARBA00009437"/>
    </source>
</evidence>